<sequence>CTKFFEAHNGVSPSCTAINHPNQFFEESQKLKGINNGFYNNSNVNDSLMIDDIDTTAFDQTIVDFVDKMDCE</sequence>
<reference evidence="1 2" key="1">
    <citation type="submission" date="2019-08" db="EMBL/GenBank/DDBJ databases">
        <title>Whole genome of Aphis craccivora.</title>
        <authorList>
            <person name="Voronova N.V."/>
            <person name="Shulinski R.S."/>
            <person name="Bandarenka Y.V."/>
            <person name="Zhorov D.G."/>
            <person name="Warner D."/>
        </authorList>
    </citation>
    <scope>NUCLEOTIDE SEQUENCE [LARGE SCALE GENOMIC DNA]</scope>
    <source>
        <strain evidence="1">180601</strain>
        <tissue evidence="1">Whole Body</tissue>
    </source>
</reference>
<gene>
    <name evidence="1" type="ORF">FWK35_00029604</name>
</gene>
<proteinExistence type="predicted"/>
<evidence type="ECO:0000313" key="2">
    <source>
        <dbReference type="Proteomes" id="UP000478052"/>
    </source>
</evidence>
<name>A0A6G0XKV6_APHCR</name>
<keyword evidence="2" id="KW-1185">Reference proteome</keyword>
<dbReference type="OrthoDB" id="421393at2759"/>
<accession>A0A6G0XKV6</accession>
<dbReference type="AlphaFoldDB" id="A0A6G0XKV6"/>
<organism evidence="1 2">
    <name type="scientific">Aphis craccivora</name>
    <name type="common">Cowpea aphid</name>
    <dbReference type="NCBI Taxonomy" id="307492"/>
    <lineage>
        <taxon>Eukaryota</taxon>
        <taxon>Metazoa</taxon>
        <taxon>Ecdysozoa</taxon>
        <taxon>Arthropoda</taxon>
        <taxon>Hexapoda</taxon>
        <taxon>Insecta</taxon>
        <taxon>Pterygota</taxon>
        <taxon>Neoptera</taxon>
        <taxon>Paraneoptera</taxon>
        <taxon>Hemiptera</taxon>
        <taxon>Sternorrhyncha</taxon>
        <taxon>Aphidomorpha</taxon>
        <taxon>Aphidoidea</taxon>
        <taxon>Aphididae</taxon>
        <taxon>Aphidini</taxon>
        <taxon>Aphis</taxon>
        <taxon>Aphis</taxon>
    </lineage>
</organism>
<evidence type="ECO:0000313" key="1">
    <source>
        <dbReference type="EMBL" id="KAF0740782.1"/>
    </source>
</evidence>
<dbReference type="Proteomes" id="UP000478052">
    <property type="component" value="Unassembled WGS sequence"/>
</dbReference>
<feature type="non-terminal residue" evidence="1">
    <location>
        <position position="1"/>
    </location>
</feature>
<dbReference type="EMBL" id="VUJU01007766">
    <property type="protein sequence ID" value="KAF0740782.1"/>
    <property type="molecule type" value="Genomic_DNA"/>
</dbReference>
<protein>
    <submittedName>
        <fullName evidence="1">Putative DNA primase large subunit isoform X1</fullName>
    </submittedName>
</protein>
<comment type="caution">
    <text evidence="1">The sequence shown here is derived from an EMBL/GenBank/DDBJ whole genome shotgun (WGS) entry which is preliminary data.</text>
</comment>